<name>A0ABS7ATH6_9CLOT</name>
<evidence type="ECO:0000313" key="2">
    <source>
        <dbReference type="EMBL" id="MBW6411966.1"/>
    </source>
</evidence>
<organism evidence="2 3">
    <name type="scientific">Clostridium weizhouense</name>
    <dbReference type="NCBI Taxonomy" id="2859781"/>
    <lineage>
        <taxon>Bacteria</taxon>
        <taxon>Bacillati</taxon>
        <taxon>Bacillota</taxon>
        <taxon>Clostridia</taxon>
        <taxon>Eubacteriales</taxon>
        <taxon>Clostridiaceae</taxon>
        <taxon>Clostridium</taxon>
    </lineage>
</organism>
<dbReference type="PANTHER" id="PTHR35404">
    <property type="entry name" value="TRANSPOSASE OF TN10"/>
    <property type="match status" value="1"/>
</dbReference>
<dbReference type="PANTHER" id="PTHR35404:SF8">
    <property type="entry name" value="TRANSPOSASE OF TN10"/>
    <property type="match status" value="1"/>
</dbReference>
<accession>A0ABS7ATH6</accession>
<dbReference type="EMBL" id="JAHXPT010000039">
    <property type="protein sequence ID" value="MBW6411966.1"/>
    <property type="molecule type" value="Genomic_DNA"/>
</dbReference>
<sequence length="373" mass="44136">MINDQEYLTTELKKTLEKMIILSVPRLNNLIAMIIGIICSQSVVLSKISQELKDSYSVGTETSKVKRLQRFLSNKAINPEKLYEFFVYKILQKYKFRSKAIYIIFDHTTIDDRFVILQFSLKVGRRAIPLWFKLFRYKQEGNKDFIHVKEGLNFLYKILTPYRFDVTILADRGFKSVDLFKFIDEDLQWKYCIRCTKDLLIFIDGKNKITKLEDIIPKKFATKHFRNIKLTAAKYVCNMAVCKAEDADDVWFIASNIFEPYAIREYKKRFDIEEMFRDLKSSGFHLEDTWSNDIHYAKMLYFCVCIAYCYIISLGVSCGKDKKNNLLGATKNINGKKVRIYSLFTTGIKWFKRAYYSCRKKYYLKTCFTIYQG</sequence>
<feature type="domain" description="Transposase IS4-like" evidence="1">
    <location>
        <begin position="158"/>
        <end position="308"/>
    </location>
</feature>
<proteinExistence type="predicted"/>
<gene>
    <name evidence="2" type="ORF">KYD98_18015</name>
</gene>
<dbReference type="RefSeq" id="WP_219781425.1">
    <property type="nucleotide sequence ID" value="NZ_JAHXPT010000039.1"/>
</dbReference>
<evidence type="ECO:0000259" key="1">
    <source>
        <dbReference type="Pfam" id="PF01609"/>
    </source>
</evidence>
<protein>
    <submittedName>
        <fullName evidence="2">Transposase</fullName>
    </submittedName>
</protein>
<dbReference type="Pfam" id="PF01609">
    <property type="entry name" value="DDE_Tnp_1"/>
    <property type="match status" value="1"/>
</dbReference>
<keyword evidence="3" id="KW-1185">Reference proteome</keyword>
<reference evidence="2 3" key="1">
    <citation type="submission" date="2021-07" db="EMBL/GenBank/DDBJ databases">
        <title>Clostridium weizhouense sp. nov., an anaerobic bacterium isolated from activated sludge of Petroleum wastewater.</title>
        <authorList>
            <person name="Li Q."/>
        </authorList>
    </citation>
    <scope>NUCLEOTIDE SEQUENCE [LARGE SCALE GENOMIC DNA]</scope>
    <source>
        <strain evidence="2 3">YB-6</strain>
    </source>
</reference>
<evidence type="ECO:0000313" key="3">
    <source>
        <dbReference type="Proteomes" id="UP001519921"/>
    </source>
</evidence>
<dbReference type="InterPro" id="IPR012337">
    <property type="entry name" value="RNaseH-like_sf"/>
</dbReference>
<dbReference type="SUPFAM" id="SSF53098">
    <property type="entry name" value="Ribonuclease H-like"/>
    <property type="match status" value="1"/>
</dbReference>
<comment type="caution">
    <text evidence="2">The sequence shown here is derived from an EMBL/GenBank/DDBJ whole genome shotgun (WGS) entry which is preliminary data.</text>
</comment>
<dbReference type="InterPro" id="IPR002559">
    <property type="entry name" value="Transposase_11"/>
</dbReference>
<dbReference type="Proteomes" id="UP001519921">
    <property type="component" value="Unassembled WGS sequence"/>
</dbReference>